<dbReference type="Proteomes" id="UP000010483">
    <property type="component" value="Chromosome"/>
</dbReference>
<keyword evidence="1" id="KW-0472">Membrane</keyword>
<reference evidence="3" key="1">
    <citation type="journal article" date="2013" name="Proc. Natl. Acad. Sci. U.S.A.">
        <title>Improving the coverage of the cyanobacterial phylum using diversity-driven genome sequencing.</title>
        <authorList>
            <person name="Shih P.M."/>
            <person name="Wu D."/>
            <person name="Latifi A."/>
            <person name="Axen S.D."/>
            <person name="Fewer D.P."/>
            <person name="Talla E."/>
            <person name="Calteau A."/>
            <person name="Cai F."/>
            <person name="Tandeau de Marsac N."/>
            <person name="Rippka R."/>
            <person name="Herdman M."/>
            <person name="Sivonen K."/>
            <person name="Coursin T."/>
            <person name="Laurent T."/>
            <person name="Goodwin L."/>
            <person name="Nolan M."/>
            <person name="Davenport K.W."/>
            <person name="Han C.S."/>
            <person name="Rubin E.M."/>
            <person name="Eisen J.A."/>
            <person name="Woyke T."/>
            <person name="Gugger M."/>
            <person name="Kerfeld C.A."/>
        </authorList>
    </citation>
    <scope>NUCLEOTIDE SEQUENCE [LARGE SCALE GENOMIC DNA]</scope>
    <source>
        <strain evidence="3">ATCC 29140 / PCC 7202</strain>
    </source>
</reference>
<dbReference type="EMBL" id="CP003940">
    <property type="protein sequence ID" value="AFZ46193.1"/>
    <property type="molecule type" value="Genomic_DNA"/>
</dbReference>
<dbReference type="eggNOG" id="ENOG5032S9I">
    <property type="taxonomic scope" value="Bacteria"/>
</dbReference>
<dbReference type="AlphaFoldDB" id="K9YJE8"/>
<keyword evidence="1" id="KW-0812">Transmembrane</keyword>
<gene>
    <name evidence="2" type="ordered locus">Cyast_0211</name>
</gene>
<feature type="transmembrane region" description="Helical" evidence="1">
    <location>
        <begin position="36"/>
        <end position="59"/>
    </location>
</feature>
<protein>
    <recommendedName>
        <fullName evidence="4">DUF3007 family protein</fullName>
    </recommendedName>
</protein>
<sequence>MRRIDAILIALGVFLAGGVIYFVFQVLGLDAADAGIWSQVVLVLGLIGWVSTYLIRVFTNDMTYHKQVKDYDDAFFAKQLEKMSPEEIEKLMGDEQ</sequence>
<dbReference type="PANTHER" id="PTHR35734">
    <property type="entry name" value="OS01G0805200 PROTEIN"/>
    <property type="match status" value="1"/>
</dbReference>
<name>K9YJE8_CYASC</name>
<evidence type="ECO:0008006" key="4">
    <source>
        <dbReference type="Google" id="ProtNLM"/>
    </source>
</evidence>
<dbReference type="KEGG" id="csn:Cyast_0211"/>
<evidence type="ECO:0000313" key="2">
    <source>
        <dbReference type="EMBL" id="AFZ46193.1"/>
    </source>
</evidence>
<keyword evidence="1" id="KW-1133">Transmembrane helix</keyword>
<organism evidence="2 3">
    <name type="scientific">Cyanobacterium stanieri (strain ATCC 29140 / PCC 7202)</name>
    <dbReference type="NCBI Taxonomy" id="292563"/>
    <lineage>
        <taxon>Bacteria</taxon>
        <taxon>Bacillati</taxon>
        <taxon>Cyanobacteriota</taxon>
        <taxon>Cyanophyceae</taxon>
        <taxon>Oscillatoriophycideae</taxon>
        <taxon>Chroococcales</taxon>
        <taxon>Geminocystaceae</taxon>
        <taxon>Cyanobacterium</taxon>
    </lineage>
</organism>
<dbReference type="STRING" id="292563.Cyast_0211"/>
<dbReference type="InterPro" id="IPR021562">
    <property type="entry name" value="DUF3007"/>
</dbReference>
<feature type="transmembrane region" description="Helical" evidence="1">
    <location>
        <begin position="7"/>
        <end position="24"/>
    </location>
</feature>
<accession>K9YJE8</accession>
<evidence type="ECO:0000313" key="3">
    <source>
        <dbReference type="Proteomes" id="UP000010483"/>
    </source>
</evidence>
<proteinExistence type="predicted"/>
<dbReference type="HOGENOM" id="CLU_083153_3_0_3"/>
<keyword evidence="3" id="KW-1185">Reference proteome</keyword>
<evidence type="ECO:0000256" key="1">
    <source>
        <dbReference type="SAM" id="Phobius"/>
    </source>
</evidence>
<dbReference type="Pfam" id="PF11460">
    <property type="entry name" value="DUF3007"/>
    <property type="match status" value="1"/>
</dbReference>
<dbReference type="BioCyc" id="CSTA292563:G1353-212-MONOMER"/>
<dbReference type="PANTHER" id="PTHR35734:SF1">
    <property type="entry name" value="OS01G0805200 PROTEIN"/>
    <property type="match status" value="1"/>
</dbReference>